<keyword evidence="1" id="KW-1133">Transmembrane helix</keyword>
<dbReference type="AlphaFoldDB" id="A0A0C3BXX9"/>
<organism evidence="2 3">
    <name type="scientific">Hebeloma cylindrosporum</name>
    <dbReference type="NCBI Taxonomy" id="76867"/>
    <lineage>
        <taxon>Eukaryota</taxon>
        <taxon>Fungi</taxon>
        <taxon>Dikarya</taxon>
        <taxon>Basidiomycota</taxon>
        <taxon>Agaricomycotina</taxon>
        <taxon>Agaricomycetes</taxon>
        <taxon>Agaricomycetidae</taxon>
        <taxon>Agaricales</taxon>
        <taxon>Agaricineae</taxon>
        <taxon>Hymenogastraceae</taxon>
        <taxon>Hebeloma</taxon>
    </lineage>
</organism>
<feature type="transmembrane region" description="Helical" evidence="1">
    <location>
        <begin position="82"/>
        <end position="105"/>
    </location>
</feature>
<keyword evidence="3" id="KW-1185">Reference proteome</keyword>
<reference evidence="3" key="2">
    <citation type="submission" date="2015-01" db="EMBL/GenBank/DDBJ databases">
        <title>Evolutionary Origins and Diversification of the Mycorrhizal Mutualists.</title>
        <authorList>
            <consortium name="DOE Joint Genome Institute"/>
            <consortium name="Mycorrhizal Genomics Consortium"/>
            <person name="Kohler A."/>
            <person name="Kuo A."/>
            <person name="Nagy L.G."/>
            <person name="Floudas D."/>
            <person name="Copeland A."/>
            <person name="Barry K.W."/>
            <person name="Cichocki N."/>
            <person name="Veneault-Fourrey C."/>
            <person name="LaButti K."/>
            <person name="Lindquist E.A."/>
            <person name="Lipzen A."/>
            <person name="Lundell T."/>
            <person name="Morin E."/>
            <person name="Murat C."/>
            <person name="Riley R."/>
            <person name="Ohm R."/>
            <person name="Sun H."/>
            <person name="Tunlid A."/>
            <person name="Henrissat B."/>
            <person name="Grigoriev I.V."/>
            <person name="Hibbett D.S."/>
            <person name="Martin F."/>
        </authorList>
    </citation>
    <scope>NUCLEOTIDE SEQUENCE [LARGE SCALE GENOMIC DNA]</scope>
    <source>
        <strain evidence="3">h7</strain>
    </source>
</reference>
<proteinExistence type="predicted"/>
<dbReference type="HOGENOM" id="CLU_2109335_0_0_1"/>
<dbReference type="EMBL" id="KN831780">
    <property type="protein sequence ID" value="KIM41440.1"/>
    <property type="molecule type" value="Genomic_DNA"/>
</dbReference>
<accession>A0A0C3BXX9</accession>
<protein>
    <submittedName>
        <fullName evidence="2">Uncharacterized protein</fullName>
    </submittedName>
</protein>
<keyword evidence="1" id="KW-0472">Membrane</keyword>
<dbReference type="Proteomes" id="UP000053424">
    <property type="component" value="Unassembled WGS sequence"/>
</dbReference>
<reference evidence="2 3" key="1">
    <citation type="submission" date="2014-04" db="EMBL/GenBank/DDBJ databases">
        <authorList>
            <consortium name="DOE Joint Genome Institute"/>
            <person name="Kuo A."/>
            <person name="Gay G."/>
            <person name="Dore J."/>
            <person name="Kohler A."/>
            <person name="Nagy L.G."/>
            <person name="Floudas D."/>
            <person name="Copeland A."/>
            <person name="Barry K.W."/>
            <person name="Cichocki N."/>
            <person name="Veneault-Fourrey C."/>
            <person name="LaButti K."/>
            <person name="Lindquist E.A."/>
            <person name="Lipzen A."/>
            <person name="Lundell T."/>
            <person name="Morin E."/>
            <person name="Murat C."/>
            <person name="Sun H."/>
            <person name="Tunlid A."/>
            <person name="Henrissat B."/>
            <person name="Grigoriev I.V."/>
            <person name="Hibbett D.S."/>
            <person name="Martin F."/>
            <person name="Nordberg H.P."/>
            <person name="Cantor M.N."/>
            <person name="Hua S.X."/>
        </authorList>
    </citation>
    <scope>NUCLEOTIDE SEQUENCE [LARGE SCALE GENOMIC DNA]</scope>
    <source>
        <strain evidence="3">h7</strain>
    </source>
</reference>
<gene>
    <name evidence="2" type="ORF">M413DRAFT_148739</name>
</gene>
<evidence type="ECO:0000313" key="3">
    <source>
        <dbReference type="Proteomes" id="UP000053424"/>
    </source>
</evidence>
<evidence type="ECO:0000256" key="1">
    <source>
        <dbReference type="SAM" id="Phobius"/>
    </source>
</evidence>
<name>A0A0C3BXX9_HEBCY</name>
<sequence length="115" mass="13237">MSMPSQNVAFESNYARKSHHITSSSRWPTFQFANFTVQIIPLSCGSQRGLVKLRLEVGHLTRIFRPSFLGLPRGFRQCLHPFLQIFFLRLVFGDLALCVVLHFCYRPLKLRLGGL</sequence>
<evidence type="ECO:0000313" key="2">
    <source>
        <dbReference type="EMBL" id="KIM41440.1"/>
    </source>
</evidence>
<keyword evidence="1" id="KW-0812">Transmembrane</keyword>